<evidence type="ECO:0000259" key="7">
    <source>
        <dbReference type="PROSITE" id="PS50015"/>
    </source>
</evidence>
<evidence type="ECO:0000256" key="5">
    <source>
        <dbReference type="ARBA" id="ARBA00023157"/>
    </source>
</evidence>
<evidence type="ECO:0000256" key="1">
    <source>
        <dbReference type="ARBA" id="ARBA00004613"/>
    </source>
</evidence>
<evidence type="ECO:0000259" key="8">
    <source>
        <dbReference type="PROSITE" id="PS51110"/>
    </source>
</evidence>
<dbReference type="OrthoDB" id="69496at2759"/>
<dbReference type="InterPro" id="IPR007856">
    <property type="entry name" value="SapB_1"/>
</dbReference>
<dbReference type="PANTHER" id="PTHR11480">
    <property type="entry name" value="SAPOSIN-RELATED"/>
    <property type="match status" value="1"/>
</dbReference>
<name>A0A2T7PZD4_POMCA</name>
<dbReference type="Pfam" id="PF03489">
    <property type="entry name" value="SapB_2"/>
    <property type="match status" value="6"/>
</dbReference>
<dbReference type="SMART" id="SM00741">
    <property type="entry name" value="SapB"/>
    <property type="match status" value="7"/>
</dbReference>
<dbReference type="GO" id="GO:0005576">
    <property type="term" value="C:extracellular region"/>
    <property type="evidence" value="ECO:0007669"/>
    <property type="project" value="UniProtKB-SubCell"/>
</dbReference>
<evidence type="ECO:0000313" key="10">
    <source>
        <dbReference type="Proteomes" id="UP000245119"/>
    </source>
</evidence>
<evidence type="ECO:0000256" key="6">
    <source>
        <dbReference type="ARBA" id="ARBA00023180"/>
    </source>
</evidence>
<dbReference type="PROSITE" id="PS51110">
    <property type="entry name" value="SAP_A"/>
    <property type="match status" value="1"/>
</dbReference>
<accession>A0A2T7PZD4</accession>
<dbReference type="FunFam" id="1.10.225.10:FF:000002">
    <property type="entry name" value="prosaposin isoform X2"/>
    <property type="match status" value="3"/>
</dbReference>
<sequence>MDAARKSAIYGDKELLKHMAMACTGFPVEKRDKCQEFLNNDQKELLLLLKSDLSSRAVASALGFCSGFEDFVPHPLTSQAIALLKQDVCATLKYEELINLCNQLVDAYVGTAFNIVYQQLNPQDICTILKLCSSDSRDVPMEKLQHFFSYMMQVPKVKSDAECAMCLNATKMIQDELRDGNIQKKLEDVLENGLCSLLPTTAATECKSYVATYAPLVFEVLVSELDPQTFCDEVKLCPAPAIPKSNILATALKVQGLPTCALCEEVLKRLEEMLPEKAIEQDVVAALDQVCSRLTGDISAKCNALVQEYGPKIIQIILAEGPAAVCTGLGLCVGQKHLEVVSLGSPLTNVHVMGPKKETSSVGCTLCELVTTKLYEILGNNKTESVIEKALENACNVVPAEYVAECTAYVQQYTQLIIQLIEAGASPEVVCSKLGLCSQKVSVPVSPEKKIKGPDVLCELCKIVVQKAEEFLQQNKTEQEIEGELDKLCSLLPSSDSCKQMVNEYLPTIIILLKQELTPDAVCQQLSLCTTAVNVAVSSEKEMKGSAISCDMCKILAEKVDKVLEQNTTEAEITDVLVKACGFLKGDLNARCISFVDEYGPMIVKLIAQEITTAEICYSLKLCLGKGSQAVRPHVAASSGDDCLICKEIINSFNQALEDPSTEKNIEDLMLSGCNSLPAGYQNMCSDLVQSYFPELVAMLTQNDLEVCTMLKLCTNATQPSRPVQKSSPLIFKPMSEIRKPLLGQEKCTYGPSYWCASKENAHQCNVPIEHCIEMKLMKKDDV</sequence>
<keyword evidence="2" id="KW-0964">Secreted</keyword>
<dbReference type="Proteomes" id="UP000245119">
    <property type="component" value="Linkage Group LG1"/>
</dbReference>
<evidence type="ECO:0000313" key="9">
    <source>
        <dbReference type="EMBL" id="PVD38757.1"/>
    </source>
</evidence>
<dbReference type="Gene3D" id="1.10.225.10">
    <property type="entry name" value="Saposin-like"/>
    <property type="match status" value="8"/>
</dbReference>
<protein>
    <recommendedName>
        <fullName evidence="11">Prosaposin</fullName>
    </recommendedName>
</protein>
<dbReference type="EMBL" id="PZQS01000001">
    <property type="protein sequence ID" value="PVD38757.1"/>
    <property type="molecule type" value="Genomic_DNA"/>
</dbReference>
<dbReference type="GO" id="GO:0016020">
    <property type="term" value="C:membrane"/>
    <property type="evidence" value="ECO:0007669"/>
    <property type="project" value="GOC"/>
</dbReference>
<keyword evidence="4" id="KW-0677">Repeat</keyword>
<dbReference type="AlphaFoldDB" id="A0A2T7PZD4"/>
<comment type="caution">
    <text evidence="9">The sequence shown here is derived from an EMBL/GenBank/DDBJ whole genome shotgun (WGS) entry which is preliminary data.</text>
</comment>
<feature type="domain" description="Saposin B-type" evidence="7">
    <location>
        <begin position="360"/>
        <end position="441"/>
    </location>
</feature>
<dbReference type="GO" id="GO:0006665">
    <property type="term" value="P:sphingolipid metabolic process"/>
    <property type="evidence" value="ECO:0007669"/>
    <property type="project" value="InterPro"/>
</dbReference>
<evidence type="ECO:0008006" key="11">
    <source>
        <dbReference type="Google" id="ProtNLM"/>
    </source>
</evidence>
<dbReference type="InterPro" id="IPR051428">
    <property type="entry name" value="Sphingo_Act-Surfact_Prot"/>
</dbReference>
<feature type="domain" description="Saposin B-type" evidence="7">
    <location>
        <begin position="256"/>
        <end position="336"/>
    </location>
</feature>
<dbReference type="SMART" id="SM00162">
    <property type="entry name" value="SAPA"/>
    <property type="match status" value="1"/>
</dbReference>
<dbReference type="STRING" id="400727.A0A2T7PZD4"/>
<dbReference type="Pfam" id="PF05184">
    <property type="entry name" value="SapB_1"/>
    <property type="match status" value="4"/>
</dbReference>
<gene>
    <name evidence="9" type="ORF">C0Q70_01380</name>
</gene>
<keyword evidence="6" id="KW-0325">Glycoprotein</keyword>
<keyword evidence="3" id="KW-0732">Signal</keyword>
<feature type="domain" description="Saposin B-type" evidence="7">
    <location>
        <begin position="159"/>
        <end position="241"/>
    </location>
</feature>
<dbReference type="InterPro" id="IPR008373">
    <property type="entry name" value="Saposin"/>
</dbReference>
<keyword evidence="5" id="KW-1015">Disulfide bond</keyword>
<evidence type="ECO:0000256" key="4">
    <source>
        <dbReference type="ARBA" id="ARBA00022737"/>
    </source>
</evidence>
<evidence type="ECO:0000256" key="2">
    <source>
        <dbReference type="ARBA" id="ARBA00022525"/>
    </source>
</evidence>
<dbReference type="InterPro" id="IPR008139">
    <property type="entry name" value="SaposinB_dom"/>
</dbReference>
<dbReference type="PRINTS" id="PR01797">
    <property type="entry name" value="SAPOSIN"/>
</dbReference>
<comment type="subcellular location">
    <subcellularLocation>
        <location evidence="1">Secreted</location>
    </subcellularLocation>
</comment>
<feature type="domain" description="Saposin B-type" evidence="7">
    <location>
        <begin position="454"/>
        <end position="533"/>
    </location>
</feature>
<dbReference type="SUPFAM" id="SSF47862">
    <property type="entry name" value="Saposin"/>
    <property type="match status" value="7"/>
</dbReference>
<feature type="domain" description="Saposin A-type" evidence="8">
    <location>
        <begin position="741"/>
        <end position="782"/>
    </location>
</feature>
<dbReference type="PROSITE" id="PS50015">
    <property type="entry name" value="SAP_B"/>
    <property type="match status" value="7"/>
</dbReference>
<evidence type="ECO:0000256" key="3">
    <source>
        <dbReference type="ARBA" id="ARBA00022729"/>
    </source>
</evidence>
<dbReference type="InterPro" id="IPR003119">
    <property type="entry name" value="SAP_A"/>
</dbReference>
<feature type="domain" description="Saposin B-type" evidence="7">
    <location>
        <begin position="86"/>
        <end position="136"/>
    </location>
</feature>
<feature type="domain" description="Saposin B-type" evidence="7">
    <location>
        <begin position="546"/>
        <end position="627"/>
    </location>
</feature>
<dbReference type="InterPro" id="IPR011001">
    <property type="entry name" value="Saposin-like"/>
</dbReference>
<dbReference type="GO" id="GO:0005764">
    <property type="term" value="C:lysosome"/>
    <property type="evidence" value="ECO:0007669"/>
    <property type="project" value="InterPro"/>
</dbReference>
<organism evidence="9 10">
    <name type="scientific">Pomacea canaliculata</name>
    <name type="common">Golden apple snail</name>
    <dbReference type="NCBI Taxonomy" id="400727"/>
    <lineage>
        <taxon>Eukaryota</taxon>
        <taxon>Metazoa</taxon>
        <taxon>Spiralia</taxon>
        <taxon>Lophotrochozoa</taxon>
        <taxon>Mollusca</taxon>
        <taxon>Gastropoda</taxon>
        <taxon>Caenogastropoda</taxon>
        <taxon>Architaenioglossa</taxon>
        <taxon>Ampullarioidea</taxon>
        <taxon>Ampullariidae</taxon>
        <taxon>Pomacea</taxon>
    </lineage>
</organism>
<dbReference type="PANTHER" id="PTHR11480:SF3">
    <property type="entry name" value="BCDNA.GH08312"/>
    <property type="match status" value="1"/>
</dbReference>
<reference evidence="9 10" key="1">
    <citation type="submission" date="2018-04" db="EMBL/GenBank/DDBJ databases">
        <title>The genome of golden apple snail Pomacea canaliculata provides insight into stress tolerance and invasive adaptation.</title>
        <authorList>
            <person name="Liu C."/>
            <person name="Liu B."/>
            <person name="Ren Y."/>
            <person name="Zhang Y."/>
            <person name="Wang H."/>
            <person name="Li S."/>
            <person name="Jiang F."/>
            <person name="Yin L."/>
            <person name="Zhang G."/>
            <person name="Qian W."/>
            <person name="Fan W."/>
        </authorList>
    </citation>
    <scope>NUCLEOTIDE SEQUENCE [LARGE SCALE GENOMIC DNA]</scope>
    <source>
        <strain evidence="9">SZHN2017</strain>
        <tissue evidence="9">Muscle</tissue>
    </source>
</reference>
<keyword evidence="10" id="KW-1185">Reference proteome</keyword>
<dbReference type="Pfam" id="PF02199">
    <property type="entry name" value="SapA"/>
    <property type="match status" value="1"/>
</dbReference>
<feature type="domain" description="Saposin B-type" evidence="7">
    <location>
        <begin position="639"/>
        <end position="718"/>
    </location>
</feature>
<dbReference type="InterPro" id="IPR008138">
    <property type="entry name" value="SapB_2"/>
</dbReference>
<proteinExistence type="predicted"/>